<dbReference type="EC" id="4.3.1.19" evidence="5"/>
<dbReference type="FunFam" id="3.40.50.1100:FF:000005">
    <property type="entry name" value="Threonine dehydratase catabolic"/>
    <property type="match status" value="1"/>
</dbReference>
<dbReference type="InterPro" id="IPR000634">
    <property type="entry name" value="Ser/Thr_deHydtase_PyrdxlP-BS"/>
</dbReference>
<keyword evidence="7" id="KW-0456">Lyase</keyword>
<evidence type="ECO:0000256" key="3">
    <source>
        <dbReference type="ARBA" id="ARBA00008639"/>
    </source>
</evidence>
<dbReference type="CDD" id="cd01562">
    <property type="entry name" value="Thr-dehyd"/>
    <property type="match status" value="1"/>
</dbReference>
<evidence type="ECO:0000256" key="5">
    <source>
        <dbReference type="ARBA" id="ARBA00012096"/>
    </source>
</evidence>
<comment type="catalytic activity">
    <reaction evidence="1">
        <text>L-threonine = 2-oxobutanoate + NH4(+)</text>
        <dbReference type="Rhea" id="RHEA:22108"/>
        <dbReference type="ChEBI" id="CHEBI:16763"/>
        <dbReference type="ChEBI" id="CHEBI:28938"/>
        <dbReference type="ChEBI" id="CHEBI:57926"/>
        <dbReference type="EC" id="4.3.1.19"/>
    </reaction>
</comment>
<dbReference type="EMBL" id="SVNY01000007">
    <property type="protein sequence ID" value="MBE6834487.1"/>
    <property type="molecule type" value="Genomic_DNA"/>
</dbReference>
<gene>
    <name evidence="11" type="ORF">E7512_13090</name>
</gene>
<keyword evidence="6" id="KW-0663">Pyridoxal phosphate</keyword>
<evidence type="ECO:0000259" key="10">
    <source>
        <dbReference type="Pfam" id="PF00291"/>
    </source>
</evidence>
<accession>A0A928KTN4</accession>
<evidence type="ECO:0000313" key="12">
    <source>
        <dbReference type="Proteomes" id="UP000754750"/>
    </source>
</evidence>
<comment type="cofactor">
    <cofactor evidence="2">
        <name>pyridoxal 5'-phosphate</name>
        <dbReference type="ChEBI" id="CHEBI:597326"/>
    </cofactor>
</comment>
<comment type="similarity">
    <text evidence="3">Belongs to the ACC deaminase/D-cysteine desulfhydrase family.</text>
</comment>
<evidence type="ECO:0000256" key="1">
    <source>
        <dbReference type="ARBA" id="ARBA00001274"/>
    </source>
</evidence>
<dbReference type="Gene3D" id="3.40.50.1100">
    <property type="match status" value="2"/>
</dbReference>
<dbReference type="RefSeq" id="WP_020073868.1">
    <property type="nucleotide sequence ID" value="NZ_SVNY01000007.1"/>
</dbReference>
<dbReference type="InterPro" id="IPR050147">
    <property type="entry name" value="Ser/Thr_Dehydratase"/>
</dbReference>
<dbReference type="SUPFAM" id="SSF53686">
    <property type="entry name" value="Tryptophan synthase beta subunit-like PLP-dependent enzymes"/>
    <property type="match status" value="1"/>
</dbReference>
<dbReference type="AlphaFoldDB" id="A0A928KTN4"/>
<reference evidence="11" key="1">
    <citation type="submission" date="2019-04" db="EMBL/GenBank/DDBJ databases">
        <title>Evolution of Biomass-Degrading Anaerobic Consortia Revealed by Metagenomics.</title>
        <authorList>
            <person name="Peng X."/>
        </authorList>
    </citation>
    <scope>NUCLEOTIDE SEQUENCE</scope>
    <source>
        <strain evidence="11">SIG551</strain>
    </source>
</reference>
<dbReference type="InterPro" id="IPR027278">
    <property type="entry name" value="ACCD_DCysDesulf"/>
</dbReference>
<evidence type="ECO:0000256" key="2">
    <source>
        <dbReference type="ARBA" id="ARBA00001933"/>
    </source>
</evidence>
<dbReference type="PROSITE" id="PS00165">
    <property type="entry name" value="DEHYDRATASE_SER_THR"/>
    <property type="match status" value="1"/>
</dbReference>
<dbReference type="Pfam" id="PF00291">
    <property type="entry name" value="PALP"/>
    <property type="match status" value="1"/>
</dbReference>
<comment type="caution">
    <text evidence="11">The sequence shown here is derived from an EMBL/GenBank/DDBJ whole genome shotgun (WGS) entry which is preliminary data.</text>
</comment>
<feature type="domain" description="Tryptophan synthase beta chain-like PALP" evidence="10">
    <location>
        <begin position="19"/>
        <end position="302"/>
    </location>
</feature>
<dbReference type="GO" id="GO:0009097">
    <property type="term" value="P:isoleucine biosynthetic process"/>
    <property type="evidence" value="ECO:0007669"/>
    <property type="project" value="TreeGrafter"/>
</dbReference>
<evidence type="ECO:0000256" key="4">
    <source>
        <dbReference type="ARBA" id="ARBA00010869"/>
    </source>
</evidence>
<name>A0A928KTN4_9FIRM</name>
<evidence type="ECO:0000256" key="8">
    <source>
        <dbReference type="ARBA" id="ARBA00025527"/>
    </source>
</evidence>
<dbReference type="Proteomes" id="UP000754750">
    <property type="component" value="Unassembled WGS sequence"/>
</dbReference>
<dbReference type="PANTHER" id="PTHR48078:SF6">
    <property type="entry name" value="L-THREONINE DEHYDRATASE CATABOLIC TDCB"/>
    <property type="match status" value="1"/>
</dbReference>
<dbReference type="GO" id="GO:0006567">
    <property type="term" value="P:L-threonine catabolic process"/>
    <property type="evidence" value="ECO:0007669"/>
    <property type="project" value="TreeGrafter"/>
</dbReference>
<dbReference type="PANTHER" id="PTHR48078">
    <property type="entry name" value="THREONINE DEHYDRATASE, MITOCHONDRIAL-RELATED"/>
    <property type="match status" value="1"/>
</dbReference>
<dbReference type="InterPro" id="IPR036052">
    <property type="entry name" value="TrpB-like_PALP_sf"/>
</dbReference>
<comment type="similarity">
    <text evidence="4">Belongs to the serine/threonine dehydratase family.</text>
</comment>
<proteinExistence type="inferred from homology"/>
<sequence length="313" mass="32986">MVTAQDVALAKERIGKYLHETPVIRLQNLEEALGCQVYVKAENMQKTHSFKLRGALNKALSLTPEQLAKGVVAVSSGNHGIGVAYAAKMLGVKATVVLTDTAPEIKINEIKGLGAEVLLCELNSRQALAQSLVDKYGYIFIPPYDDEAIIAGQGTCGVEIVRQLPNVDVIMTPVSGGGLVSGVAIGAKGEKPSVKVIGAEPAVVARYSKSLEAGERVGLPKAASLADALLVTQPGQANFPLVQKYVDQVVSTSEEYIAKAARFLSSEGKIIAEPASSITIGAVLEGKIRFEPQQKVCFLLSGGNTELSFLASL</sequence>
<comment type="function">
    <text evidence="8">Catalyzes the anaerobic formation of alpha-ketobutyrate and ammonia from threonine in a two-step reaction. The first step involved a dehydration of threonine and a production of enamine intermediates (aminocrotonate), which tautomerizes to its imine form (iminobutyrate). Both intermediates are unstable and short-lived. The second step is the nonenzymatic hydrolysis of the enamine/imine intermediates to form 2-ketobutyrate and free ammonia. In the low water environment of the cell, the second step is accelerated by RidA.</text>
</comment>
<evidence type="ECO:0000256" key="7">
    <source>
        <dbReference type="ARBA" id="ARBA00023239"/>
    </source>
</evidence>
<evidence type="ECO:0000256" key="6">
    <source>
        <dbReference type="ARBA" id="ARBA00022898"/>
    </source>
</evidence>
<dbReference type="GO" id="GO:0016846">
    <property type="term" value="F:carbon-sulfur lyase activity"/>
    <property type="evidence" value="ECO:0007669"/>
    <property type="project" value="UniProtKB-ARBA"/>
</dbReference>
<protein>
    <recommendedName>
        <fullName evidence="5">threonine ammonia-lyase</fullName>
        <ecNumber evidence="5">4.3.1.19</ecNumber>
    </recommendedName>
    <alternativeName>
        <fullName evidence="9">Threonine deaminase</fullName>
    </alternativeName>
</protein>
<dbReference type="GO" id="GO:0003941">
    <property type="term" value="F:L-serine ammonia-lyase activity"/>
    <property type="evidence" value="ECO:0007669"/>
    <property type="project" value="TreeGrafter"/>
</dbReference>
<dbReference type="InterPro" id="IPR001926">
    <property type="entry name" value="TrpB-like_PALP"/>
</dbReference>
<evidence type="ECO:0000256" key="9">
    <source>
        <dbReference type="ARBA" id="ARBA00031427"/>
    </source>
</evidence>
<organism evidence="11 12">
    <name type="scientific">Faecalispora sporosphaeroides</name>
    <dbReference type="NCBI Taxonomy" id="1549"/>
    <lineage>
        <taxon>Bacteria</taxon>
        <taxon>Bacillati</taxon>
        <taxon>Bacillota</taxon>
        <taxon>Clostridia</taxon>
        <taxon>Eubacteriales</taxon>
        <taxon>Oscillospiraceae</taxon>
        <taxon>Faecalispora</taxon>
    </lineage>
</organism>
<dbReference type="GO" id="GO:0004794">
    <property type="term" value="F:threonine deaminase activity"/>
    <property type="evidence" value="ECO:0007669"/>
    <property type="project" value="UniProtKB-EC"/>
</dbReference>
<evidence type="ECO:0000313" key="11">
    <source>
        <dbReference type="EMBL" id="MBE6834487.1"/>
    </source>
</evidence>
<dbReference type="GO" id="GO:0030170">
    <property type="term" value="F:pyridoxal phosphate binding"/>
    <property type="evidence" value="ECO:0007669"/>
    <property type="project" value="InterPro"/>
</dbReference>
<dbReference type="GO" id="GO:0006565">
    <property type="term" value="P:L-serine catabolic process"/>
    <property type="evidence" value="ECO:0007669"/>
    <property type="project" value="TreeGrafter"/>
</dbReference>
<dbReference type="PIRSF" id="PIRSF006278">
    <property type="entry name" value="ACCD_DCysDesulf"/>
    <property type="match status" value="1"/>
</dbReference>